<keyword evidence="7 9" id="KW-0408">Iron</keyword>
<dbReference type="SUPFAM" id="SSF48264">
    <property type="entry name" value="Cytochrome P450"/>
    <property type="match status" value="1"/>
</dbReference>
<name>A0A8S0RPZ5_OLEEU</name>
<dbReference type="PROSITE" id="PS00086">
    <property type="entry name" value="CYTOCHROME_P450"/>
    <property type="match status" value="1"/>
</dbReference>
<evidence type="ECO:0000256" key="5">
    <source>
        <dbReference type="ARBA" id="ARBA00022723"/>
    </source>
</evidence>
<dbReference type="Gramene" id="OE9A021899T1">
    <property type="protein sequence ID" value="OE9A021899C1"/>
    <property type="gene ID" value="OE9A021899"/>
</dbReference>
<dbReference type="GO" id="GO:0005506">
    <property type="term" value="F:iron ion binding"/>
    <property type="evidence" value="ECO:0007669"/>
    <property type="project" value="InterPro"/>
</dbReference>
<dbReference type="GO" id="GO:0016705">
    <property type="term" value="F:oxidoreductase activity, acting on paired donors, with incorporation or reduction of molecular oxygen"/>
    <property type="evidence" value="ECO:0007669"/>
    <property type="project" value="InterPro"/>
</dbReference>
<evidence type="ECO:0000313" key="12">
    <source>
        <dbReference type="Proteomes" id="UP000594638"/>
    </source>
</evidence>
<evidence type="ECO:0000256" key="8">
    <source>
        <dbReference type="ARBA" id="ARBA00023033"/>
    </source>
</evidence>
<keyword evidence="8 10" id="KW-0503">Monooxygenase</keyword>
<sequence length="501" mass="57211">MISFIYFILFIIFLYKWYFNATSKARKRLPPSPAKLPVIGNLFQLGLRPHRSLKELSERYGPLMMLHLGSVPALIVSSADAVREIVKNQDLIFSSRPKLSVMHRIVYGSKDIAFARYGDHWRQVRSIGVLQLLSNKRVQSYRHIREEETSLMIEKIRNSSSSSMSEVNLSNLLVSLTNGIISRVVLGRKYDGGEESENFELMLKEIGELLVTFNPGDYVPWLNWINRVSGFDARLEKVAKSFDEFLTRVVEEHRSRKQGNTDRDGSSDEVDFVDILLEIQRENSSSYPIETDTIKALIFDMFGAGTDTTYTALEWTMAELLRHPKIMEKLQNEVRSVAGSKLEVTEEDLEKNKMPYLKAVIKESLRLHPPFPLLLPRELTQDTTLMGYEVAAGTRVMINAWAIGRDPILWENPEEFHPERFLDSEIDFKGFNFEFIPFGVGRRGCPGITFAIGVDELALAKLMHKFNFATQKDLDMTEAPGHSVHVKFPLLVNPIPHLASN</sequence>
<gene>
    <name evidence="11" type="ORF">OLEA9_A021899</name>
</gene>
<dbReference type="InterPro" id="IPR017972">
    <property type="entry name" value="Cyt_P450_CS"/>
</dbReference>
<keyword evidence="6 10" id="KW-0560">Oxidoreductase</keyword>
<dbReference type="Proteomes" id="UP000594638">
    <property type="component" value="Unassembled WGS sequence"/>
</dbReference>
<dbReference type="Gene3D" id="1.10.630.10">
    <property type="entry name" value="Cytochrome P450"/>
    <property type="match status" value="1"/>
</dbReference>
<dbReference type="PANTHER" id="PTHR47955:SF15">
    <property type="entry name" value="CYTOCHROME P450 71A2-LIKE"/>
    <property type="match status" value="1"/>
</dbReference>
<accession>A0A8S0RPZ5</accession>
<comment type="cofactor">
    <cofactor evidence="1 9">
        <name>heme</name>
        <dbReference type="ChEBI" id="CHEBI:30413"/>
    </cofactor>
</comment>
<evidence type="ECO:0000256" key="7">
    <source>
        <dbReference type="ARBA" id="ARBA00023004"/>
    </source>
</evidence>
<keyword evidence="12" id="KW-1185">Reference proteome</keyword>
<organism evidence="11 12">
    <name type="scientific">Olea europaea subsp. europaea</name>
    <dbReference type="NCBI Taxonomy" id="158383"/>
    <lineage>
        <taxon>Eukaryota</taxon>
        <taxon>Viridiplantae</taxon>
        <taxon>Streptophyta</taxon>
        <taxon>Embryophyta</taxon>
        <taxon>Tracheophyta</taxon>
        <taxon>Spermatophyta</taxon>
        <taxon>Magnoliopsida</taxon>
        <taxon>eudicotyledons</taxon>
        <taxon>Gunneridae</taxon>
        <taxon>Pentapetalae</taxon>
        <taxon>asterids</taxon>
        <taxon>lamiids</taxon>
        <taxon>Lamiales</taxon>
        <taxon>Oleaceae</taxon>
        <taxon>Oleeae</taxon>
        <taxon>Olea</taxon>
    </lineage>
</organism>
<keyword evidence="4 9" id="KW-0349">Heme</keyword>
<evidence type="ECO:0000256" key="9">
    <source>
        <dbReference type="PIRSR" id="PIRSR602401-1"/>
    </source>
</evidence>
<evidence type="ECO:0000256" key="2">
    <source>
        <dbReference type="ARBA" id="ARBA00004167"/>
    </source>
</evidence>
<dbReference type="GO" id="GO:0020037">
    <property type="term" value="F:heme binding"/>
    <property type="evidence" value="ECO:0007669"/>
    <property type="project" value="InterPro"/>
</dbReference>
<reference evidence="11 12" key="1">
    <citation type="submission" date="2019-12" db="EMBL/GenBank/DDBJ databases">
        <authorList>
            <person name="Alioto T."/>
            <person name="Alioto T."/>
            <person name="Gomez Garrido J."/>
        </authorList>
    </citation>
    <scope>NUCLEOTIDE SEQUENCE [LARGE SCALE GENOMIC DNA]</scope>
</reference>
<dbReference type="PANTHER" id="PTHR47955">
    <property type="entry name" value="CYTOCHROME P450 FAMILY 71 PROTEIN"/>
    <property type="match status" value="1"/>
</dbReference>
<dbReference type="PRINTS" id="PR00385">
    <property type="entry name" value="P450"/>
</dbReference>
<feature type="binding site" description="axial binding residue" evidence="9">
    <location>
        <position position="445"/>
    </location>
    <ligand>
        <name>heme</name>
        <dbReference type="ChEBI" id="CHEBI:30413"/>
    </ligand>
    <ligandPart>
        <name>Fe</name>
        <dbReference type="ChEBI" id="CHEBI:18248"/>
    </ligandPart>
</feature>
<keyword evidence="5 9" id="KW-0479">Metal-binding</keyword>
<dbReference type="InterPro" id="IPR001128">
    <property type="entry name" value="Cyt_P450"/>
</dbReference>
<evidence type="ECO:0000256" key="10">
    <source>
        <dbReference type="RuleBase" id="RU000461"/>
    </source>
</evidence>
<dbReference type="InterPro" id="IPR002401">
    <property type="entry name" value="Cyt_P450_E_grp-I"/>
</dbReference>
<comment type="similarity">
    <text evidence="3 10">Belongs to the cytochrome P450 family.</text>
</comment>
<dbReference type="EMBL" id="CACTIH010003686">
    <property type="protein sequence ID" value="CAA2982055.1"/>
    <property type="molecule type" value="Genomic_DNA"/>
</dbReference>
<proteinExistence type="inferred from homology"/>
<dbReference type="GO" id="GO:0004497">
    <property type="term" value="F:monooxygenase activity"/>
    <property type="evidence" value="ECO:0007669"/>
    <property type="project" value="UniProtKB-KW"/>
</dbReference>
<evidence type="ECO:0000256" key="1">
    <source>
        <dbReference type="ARBA" id="ARBA00001971"/>
    </source>
</evidence>
<dbReference type="GO" id="GO:0016020">
    <property type="term" value="C:membrane"/>
    <property type="evidence" value="ECO:0007669"/>
    <property type="project" value="UniProtKB-SubCell"/>
</dbReference>
<dbReference type="Pfam" id="PF00067">
    <property type="entry name" value="p450"/>
    <property type="match status" value="1"/>
</dbReference>
<comment type="caution">
    <text evidence="11">The sequence shown here is derived from an EMBL/GenBank/DDBJ whole genome shotgun (WGS) entry which is preliminary data.</text>
</comment>
<evidence type="ECO:0000256" key="3">
    <source>
        <dbReference type="ARBA" id="ARBA00010617"/>
    </source>
</evidence>
<dbReference type="InterPro" id="IPR036396">
    <property type="entry name" value="Cyt_P450_sf"/>
</dbReference>
<evidence type="ECO:0000256" key="4">
    <source>
        <dbReference type="ARBA" id="ARBA00022617"/>
    </source>
</evidence>
<dbReference type="CDD" id="cd11072">
    <property type="entry name" value="CYP71-like"/>
    <property type="match status" value="1"/>
</dbReference>
<dbReference type="AlphaFoldDB" id="A0A8S0RPZ5"/>
<evidence type="ECO:0000313" key="11">
    <source>
        <dbReference type="EMBL" id="CAA2982055.1"/>
    </source>
</evidence>
<comment type="subcellular location">
    <subcellularLocation>
        <location evidence="2">Membrane</location>
        <topology evidence="2">Single-pass membrane protein</topology>
    </subcellularLocation>
</comment>
<dbReference type="PRINTS" id="PR00463">
    <property type="entry name" value="EP450I"/>
</dbReference>
<evidence type="ECO:0000256" key="6">
    <source>
        <dbReference type="ARBA" id="ARBA00023002"/>
    </source>
</evidence>
<protein>
    <submittedName>
        <fullName evidence="11">Cytochrome P450 71A6-like</fullName>
    </submittedName>
</protein>
<dbReference type="OrthoDB" id="1470350at2759"/>
<dbReference type="FunFam" id="1.10.630.10:FF:000011">
    <property type="entry name" value="Cytochrome P450 83B1"/>
    <property type="match status" value="1"/>
</dbReference>